<organism evidence="1">
    <name type="scientific">freshwater metagenome</name>
    <dbReference type="NCBI Taxonomy" id="449393"/>
    <lineage>
        <taxon>unclassified sequences</taxon>
        <taxon>metagenomes</taxon>
        <taxon>ecological metagenomes</taxon>
    </lineage>
</organism>
<accession>A0A6J6YKU3</accession>
<reference evidence="1" key="1">
    <citation type="submission" date="2020-05" db="EMBL/GenBank/DDBJ databases">
        <authorList>
            <person name="Chiriac C."/>
            <person name="Salcher M."/>
            <person name="Ghai R."/>
            <person name="Kavagutti S V."/>
        </authorList>
    </citation>
    <scope>NUCLEOTIDE SEQUENCE</scope>
</reference>
<proteinExistence type="predicted"/>
<sequence>MREVRAPEHVLNSDFVTLTHFATLHIGEAGKAVAVDVLAWKHLDLARKCAGAELFGTLLSCPQAIPEPQQLRQPPATAFSCTELEIWVALKHARPQHEPHRTRWPPGDLGDIDAKKVAVLFARSRTRVSNNRHVVFLAQGPNRVIATIVIRRLVAPTRRDHDGSEAVLLRPLDFGKRVFNRTGDRNKRNATTTIRVCRAQVGKPTVMGLGTGKTKFGIEIAGKTETSTERNGSAAFDRVGIGIHNLGSDTVTIESLITLDGIPATSEFLVVFFEPLLGVLVVAHTESRRCFDQFLLLKKKEIKLIVILLLEVRAIVIRRQTSMAVCGDDQVWIVVSKIFRLHWSPLSQSVANS</sequence>
<dbReference type="EMBL" id="CAFAAM010000143">
    <property type="protein sequence ID" value="CAB4809689.1"/>
    <property type="molecule type" value="Genomic_DNA"/>
</dbReference>
<gene>
    <name evidence="1" type="ORF">UFOPK3010_01070</name>
</gene>
<dbReference type="AlphaFoldDB" id="A0A6J6YKU3"/>
<name>A0A6J6YKU3_9ZZZZ</name>
<protein>
    <submittedName>
        <fullName evidence="1">Unannotated protein</fullName>
    </submittedName>
</protein>
<evidence type="ECO:0000313" key="1">
    <source>
        <dbReference type="EMBL" id="CAB4809689.1"/>
    </source>
</evidence>